<dbReference type="InterPro" id="IPR001173">
    <property type="entry name" value="Glyco_trans_2-like"/>
</dbReference>
<evidence type="ECO:0000313" key="10">
    <source>
        <dbReference type="Proteomes" id="UP000184278"/>
    </source>
</evidence>
<accession>A0A1M6A5X1</accession>
<evidence type="ECO:0000313" key="9">
    <source>
        <dbReference type="EMBL" id="SHI31892.1"/>
    </source>
</evidence>
<keyword evidence="2" id="KW-0328">Glycosyltransferase</keyword>
<protein>
    <submittedName>
        <fullName evidence="9">Glycosyltransferase involved in cell wall bisynthesis</fullName>
    </submittedName>
</protein>
<evidence type="ECO:0000256" key="7">
    <source>
        <dbReference type="SAM" id="Phobius"/>
    </source>
</evidence>
<dbReference type="SUPFAM" id="SSF53448">
    <property type="entry name" value="Nucleotide-diphospho-sugar transferases"/>
    <property type="match status" value="1"/>
</dbReference>
<evidence type="ECO:0000256" key="4">
    <source>
        <dbReference type="ARBA" id="ARBA00022692"/>
    </source>
</evidence>
<sequence>MIMKKISIVVPCYNEENSIEALYKVITDMFHDQLSSYDYELILADDFSKDRTREIIARMCKEDKHVKAVFNMANFGFSRNVFSALQEMTGDAAFLVFGDMQDPPQLLPEFIKKWEAGCKVVIGQKTASDENKFMTFMRKRYYGLIRMLSERPQIEEFNGYGLYDKKFIDILRDIDDVQPYLKTVVSEYAPNHGVVYYHHQKSVRGKSNFNFYKNYDFAMEGITSSTKKLLRIATFLGAGLGLFSIIYSIYVFVMKLISPDSFPAGTASIMIGVYIIGSAQLFFIGVLGEYMLSVNLRTMKKPRVVVDKRLNFDDHEDVLN</sequence>
<evidence type="ECO:0000256" key="3">
    <source>
        <dbReference type="ARBA" id="ARBA00022679"/>
    </source>
</evidence>
<comment type="subcellular location">
    <subcellularLocation>
        <location evidence="1">Membrane</location>
        <topology evidence="1">Multi-pass membrane protein</topology>
    </subcellularLocation>
</comment>
<keyword evidence="6 7" id="KW-0472">Membrane</keyword>
<keyword evidence="10" id="KW-1185">Reference proteome</keyword>
<dbReference type="PANTHER" id="PTHR48090">
    <property type="entry name" value="UNDECAPRENYL-PHOSPHATE 4-DEOXY-4-FORMAMIDO-L-ARABINOSE TRANSFERASE-RELATED"/>
    <property type="match status" value="1"/>
</dbReference>
<dbReference type="GO" id="GO:0016757">
    <property type="term" value="F:glycosyltransferase activity"/>
    <property type="evidence" value="ECO:0007669"/>
    <property type="project" value="UniProtKB-KW"/>
</dbReference>
<dbReference type="Gene3D" id="3.90.550.10">
    <property type="entry name" value="Spore Coat Polysaccharide Biosynthesis Protein SpsA, Chain A"/>
    <property type="match status" value="1"/>
</dbReference>
<dbReference type="AlphaFoldDB" id="A0A1M6A5X1"/>
<dbReference type="EMBL" id="FQXK01000026">
    <property type="protein sequence ID" value="SHI31892.1"/>
    <property type="molecule type" value="Genomic_DNA"/>
</dbReference>
<reference evidence="10" key="1">
    <citation type="submission" date="2016-11" db="EMBL/GenBank/DDBJ databases">
        <authorList>
            <person name="Varghese N."/>
            <person name="Submissions S."/>
        </authorList>
    </citation>
    <scope>NUCLEOTIDE SEQUENCE [LARGE SCALE GENOMIC DNA]</scope>
    <source>
        <strain evidence="10">DSM 3071</strain>
    </source>
</reference>
<dbReference type="CDD" id="cd04187">
    <property type="entry name" value="DPM1_like_bac"/>
    <property type="match status" value="1"/>
</dbReference>
<dbReference type="OrthoDB" id="9807778at2"/>
<dbReference type="InterPro" id="IPR050256">
    <property type="entry name" value="Glycosyltransferase_2"/>
</dbReference>
<dbReference type="GO" id="GO:0005886">
    <property type="term" value="C:plasma membrane"/>
    <property type="evidence" value="ECO:0007669"/>
    <property type="project" value="TreeGrafter"/>
</dbReference>
<dbReference type="STRING" id="1121131.SAMN02745229_02892"/>
<name>A0A1M6A5X1_BUTFI</name>
<feature type="domain" description="Glycosyltransferase 2-like" evidence="8">
    <location>
        <begin position="7"/>
        <end position="153"/>
    </location>
</feature>
<dbReference type="Proteomes" id="UP000184278">
    <property type="component" value="Unassembled WGS sequence"/>
</dbReference>
<evidence type="ECO:0000256" key="5">
    <source>
        <dbReference type="ARBA" id="ARBA00022989"/>
    </source>
</evidence>
<keyword evidence="5 7" id="KW-1133">Transmembrane helix</keyword>
<keyword evidence="4 7" id="KW-0812">Transmembrane</keyword>
<gene>
    <name evidence="9" type="ORF">SAMN02745229_02892</name>
</gene>
<evidence type="ECO:0000256" key="2">
    <source>
        <dbReference type="ARBA" id="ARBA00022676"/>
    </source>
</evidence>
<feature type="transmembrane region" description="Helical" evidence="7">
    <location>
        <begin position="265"/>
        <end position="292"/>
    </location>
</feature>
<feature type="transmembrane region" description="Helical" evidence="7">
    <location>
        <begin position="229"/>
        <end position="253"/>
    </location>
</feature>
<evidence type="ECO:0000259" key="8">
    <source>
        <dbReference type="Pfam" id="PF00535"/>
    </source>
</evidence>
<keyword evidence="3 9" id="KW-0808">Transferase</keyword>
<evidence type="ECO:0000256" key="6">
    <source>
        <dbReference type="ARBA" id="ARBA00023136"/>
    </source>
</evidence>
<proteinExistence type="predicted"/>
<dbReference type="Pfam" id="PF00535">
    <property type="entry name" value="Glycos_transf_2"/>
    <property type="match status" value="1"/>
</dbReference>
<dbReference type="PANTHER" id="PTHR48090:SF1">
    <property type="entry name" value="PROPHAGE BACTOPRENOL GLUCOSYL TRANSFERASE HOMOLOG"/>
    <property type="match status" value="1"/>
</dbReference>
<dbReference type="InterPro" id="IPR029044">
    <property type="entry name" value="Nucleotide-diphossugar_trans"/>
</dbReference>
<organism evidence="9 10">
    <name type="scientific">Butyrivibrio fibrisolvens DSM 3071</name>
    <dbReference type="NCBI Taxonomy" id="1121131"/>
    <lineage>
        <taxon>Bacteria</taxon>
        <taxon>Bacillati</taxon>
        <taxon>Bacillota</taxon>
        <taxon>Clostridia</taxon>
        <taxon>Lachnospirales</taxon>
        <taxon>Lachnospiraceae</taxon>
        <taxon>Butyrivibrio</taxon>
    </lineage>
</organism>
<evidence type="ECO:0000256" key="1">
    <source>
        <dbReference type="ARBA" id="ARBA00004141"/>
    </source>
</evidence>